<comment type="caution">
    <text evidence="2">The sequence shown here is derived from an EMBL/GenBank/DDBJ whole genome shotgun (WGS) entry which is preliminary data.</text>
</comment>
<dbReference type="RefSeq" id="WP_047944084.1">
    <property type="nucleotide sequence ID" value="NZ_LDPH01000027.1"/>
</dbReference>
<dbReference type="PATRIC" id="fig|1397.4.peg.2812"/>
<keyword evidence="1" id="KW-1133">Transmembrane helix</keyword>
<evidence type="ECO:0000313" key="2">
    <source>
        <dbReference type="EMBL" id="KLV23067.1"/>
    </source>
</evidence>
<organism evidence="2 3">
    <name type="scientific">Niallia circulans</name>
    <name type="common">Bacillus circulans</name>
    <dbReference type="NCBI Taxonomy" id="1397"/>
    <lineage>
        <taxon>Bacteria</taxon>
        <taxon>Bacillati</taxon>
        <taxon>Bacillota</taxon>
        <taxon>Bacilli</taxon>
        <taxon>Bacillales</taxon>
        <taxon>Bacillaceae</taxon>
        <taxon>Niallia</taxon>
    </lineage>
</organism>
<keyword evidence="1" id="KW-0812">Transmembrane</keyword>
<accession>A0A0J1IAS0</accession>
<keyword evidence="1" id="KW-0472">Membrane</keyword>
<evidence type="ECO:0000313" key="3">
    <source>
        <dbReference type="Proteomes" id="UP000036045"/>
    </source>
</evidence>
<feature type="transmembrane region" description="Helical" evidence="1">
    <location>
        <begin position="122"/>
        <end position="143"/>
    </location>
</feature>
<reference evidence="2 3" key="1">
    <citation type="submission" date="2015-05" db="EMBL/GenBank/DDBJ databases">
        <title>Whole genome sequence and identification of bacterial endophytes from Costus igneus.</title>
        <authorList>
            <person name="Lee Y.P."/>
            <person name="Gan H.M."/>
            <person name="Eng W."/>
            <person name="Wheatley M.S."/>
            <person name="Caraballo A."/>
            <person name="Polter S."/>
            <person name="Savka M.A."/>
            <person name="Hudson A.O."/>
        </authorList>
    </citation>
    <scope>NUCLEOTIDE SEQUENCE [LARGE SCALE GENOMIC DNA]</scope>
    <source>
        <strain evidence="2 3">RIT379</strain>
    </source>
</reference>
<sequence length="177" mass="20549">MLWFGLKRKLNALEKQMSNICVKVEKNESFEQEIQRILLIGEDEEMIELVDQFSELNHSSLNSYYDMHKVLDKLDEETLVGSIARLKGIEEVLNSAIHITPSVTVLTLFISAYVALSQTDESLFLGYIAVFISAGFVSIIFNWSRRNRKGRKRAVYFRSLLEHRLEKFKNNNLVDEE</sequence>
<name>A0A0J1IAS0_NIACI</name>
<dbReference type="Proteomes" id="UP000036045">
    <property type="component" value="Unassembled WGS sequence"/>
</dbReference>
<dbReference type="EMBL" id="LDPH01000027">
    <property type="protein sequence ID" value="KLV23067.1"/>
    <property type="molecule type" value="Genomic_DNA"/>
</dbReference>
<gene>
    <name evidence="2" type="ORF">ABW02_20280</name>
</gene>
<keyword evidence="3" id="KW-1185">Reference proteome</keyword>
<feature type="transmembrane region" description="Helical" evidence="1">
    <location>
        <begin position="92"/>
        <end position="116"/>
    </location>
</feature>
<proteinExistence type="predicted"/>
<dbReference type="AlphaFoldDB" id="A0A0J1IAS0"/>
<evidence type="ECO:0000256" key="1">
    <source>
        <dbReference type="SAM" id="Phobius"/>
    </source>
</evidence>
<protein>
    <submittedName>
        <fullName evidence="2">Uncharacterized protein</fullName>
    </submittedName>
</protein>